<dbReference type="GO" id="GO:0032993">
    <property type="term" value="C:protein-DNA complex"/>
    <property type="evidence" value="ECO:0007669"/>
    <property type="project" value="TreeGrafter"/>
</dbReference>
<dbReference type="PATRIC" id="fig|1177154.3.peg.1203"/>
<name>A0A095SL35_9GAMM</name>
<keyword evidence="4 8" id="KW-0238">DNA-binding</keyword>
<dbReference type="Pfam" id="PF00072">
    <property type="entry name" value="Response_reg"/>
    <property type="match status" value="1"/>
</dbReference>
<dbReference type="InterPro" id="IPR009057">
    <property type="entry name" value="Homeodomain-like_sf"/>
</dbReference>
<dbReference type="AlphaFoldDB" id="A0A095SL35"/>
<dbReference type="STRING" id="1177154.Y5S_01185"/>
<dbReference type="Gene3D" id="3.40.50.2300">
    <property type="match status" value="1"/>
</dbReference>
<keyword evidence="5" id="KW-0804">Transcription</keyword>
<keyword evidence="2" id="KW-0902">Two-component regulatory system</keyword>
<dbReference type="InterPro" id="IPR002197">
    <property type="entry name" value="HTH_Fis"/>
</dbReference>
<evidence type="ECO:0000256" key="6">
    <source>
        <dbReference type="PROSITE-ProRule" id="PRU00169"/>
    </source>
</evidence>
<keyword evidence="3" id="KW-0805">Transcription regulation</keyword>
<dbReference type="Gene3D" id="1.10.10.60">
    <property type="entry name" value="Homeodomain-like"/>
    <property type="match status" value="1"/>
</dbReference>
<dbReference type="EMBL" id="ARXV01000004">
    <property type="protein sequence ID" value="KGD65292.1"/>
    <property type="molecule type" value="Genomic_DNA"/>
</dbReference>
<dbReference type="eggNOG" id="COG4567">
    <property type="taxonomic scope" value="Bacteria"/>
</dbReference>
<evidence type="ECO:0000256" key="3">
    <source>
        <dbReference type="ARBA" id="ARBA00023015"/>
    </source>
</evidence>
<protein>
    <submittedName>
        <fullName evidence="8">DNA-binding response regulator</fullName>
    </submittedName>
</protein>
<dbReference type="OrthoDB" id="9802426at2"/>
<evidence type="ECO:0000313" key="9">
    <source>
        <dbReference type="Proteomes" id="UP000029444"/>
    </source>
</evidence>
<keyword evidence="1 6" id="KW-0597">Phosphoprotein</keyword>
<gene>
    <name evidence="8" type="ORF">Y5S_01185</name>
</gene>
<dbReference type="PANTHER" id="PTHR48111">
    <property type="entry name" value="REGULATOR OF RPOS"/>
    <property type="match status" value="1"/>
</dbReference>
<accession>A0A095SL35</accession>
<dbReference type="PRINTS" id="PR01590">
    <property type="entry name" value="HTHFIS"/>
</dbReference>
<evidence type="ECO:0000256" key="2">
    <source>
        <dbReference type="ARBA" id="ARBA00023012"/>
    </source>
</evidence>
<keyword evidence="9" id="KW-1185">Reference proteome</keyword>
<dbReference type="GO" id="GO:0000976">
    <property type="term" value="F:transcription cis-regulatory region binding"/>
    <property type="evidence" value="ECO:0007669"/>
    <property type="project" value="TreeGrafter"/>
</dbReference>
<dbReference type="SUPFAM" id="SSF52172">
    <property type="entry name" value="CheY-like"/>
    <property type="match status" value="1"/>
</dbReference>
<dbReference type="GO" id="GO:0005829">
    <property type="term" value="C:cytosol"/>
    <property type="evidence" value="ECO:0007669"/>
    <property type="project" value="TreeGrafter"/>
</dbReference>
<organism evidence="8 9">
    <name type="scientific">Alcanivorax nanhaiticus</name>
    <dbReference type="NCBI Taxonomy" id="1177154"/>
    <lineage>
        <taxon>Bacteria</taxon>
        <taxon>Pseudomonadati</taxon>
        <taxon>Pseudomonadota</taxon>
        <taxon>Gammaproteobacteria</taxon>
        <taxon>Oceanospirillales</taxon>
        <taxon>Alcanivoracaceae</taxon>
        <taxon>Alcanivorax</taxon>
    </lineage>
</organism>
<dbReference type="InterPro" id="IPR039420">
    <property type="entry name" value="WalR-like"/>
</dbReference>
<feature type="modified residue" description="4-aspartylphosphate" evidence="6">
    <location>
        <position position="56"/>
    </location>
</feature>
<evidence type="ECO:0000259" key="7">
    <source>
        <dbReference type="PROSITE" id="PS50110"/>
    </source>
</evidence>
<evidence type="ECO:0000256" key="1">
    <source>
        <dbReference type="ARBA" id="ARBA00022553"/>
    </source>
</evidence>
<evidence type="ECO:0000256" key="5">
    <source>
        <dbReference type="ARBA" id="ARBA00023163"/>
    </source>
</evidence>
<dbReference type="RefSeq" id="WP_035231305.1">
    <property type="nucleotide sequence ID" value="NZ_ARXV01000004.1"/>
</dbReference>
<feature type="domain" description="Response regulatory" evidence="7">
    <location>
        <begin position="6"/>
        <end position="121"/>
    </location>
</feature>
<dbReference type="Proteomes" id="UP000029444">
    <property type="component" value="Unassembled WGS sequence"/>
</dbReference>
<reference evidence="8 9" key="1">
    <citation type="submission" date="2012-09" db="EMBL/GenBank/DDBJ databases">
        <title>Genome Sequence of alkane-degrading Bacterium Alcanivorax sp. 19-m-6.</title>
        <authorList>
            <person name="Lai Q."/>
            <person name="Shao Z."/>
        </authorList>
    </citation>
    <scope>NUCLEOTIDE SEQUENCE [LARGE SCALE GENOMIC DNA]</scope>
    <source>
        <strain evidence="8 9">19-m-6</strain>
    </source>
</reference>
<evidence type="ECO:0000256" key="4">
    <source>
        <dbReference type="ARBA" id="ARBA00023125"/>
    </source>
</evidence>
<dbReference type="SUPFAM" id="SSF46689">
    <property type="entry name" value="Homeodomain-like"/>
    <property type="match status" value="1"/>
</dbReference>
<dbReference type="PANTHER" id="PTHR48111:SF1">
    <property type="entry name" value="TWO-COMPONENT RESPONSE REGULATOR ORR33"/>
    <property type="match status" value="1"/>
</dbReference>
<proteinExistence type="predicted"/>
<dbReference type="InterPro" id="IPR011006">
    <property type="entry name" value="CheY-like_superfamily"/>
</dbReference>
<evidence type="ECO:0000313" key="8">
    <source>
        <dbReference type="EMBL" id="KGD65292.1"/>
    </source>
</evidence>
<dbReference type="SMART" id="SM00448">
    <property type="entry name" value="REC"/>
    <property type="match status" value="1"/>
</dbReference>
<comment type="caution">
    <text evidence="8">The sequence shown here is derived from an EMBL/GenBank/DDBJ whole genome shotgun (WGS) entry which is preliminary data.</text>
</comment>
<dbReference type="GO" id="GO:0000156">
    <property type="term" value="F:phosphorelay response regulator activity"/>
    <property type="evidence" value="ECO:0007669"/>
    <property type="project" value="TreeGrafter"/>
</dbReference>
<dbReference type="Pfam" id="PF02954">
    <property type="entry name" value="HTH_8"/>
    <property type="match status" value="1"/>
</dbReference>
<dbReference type="GO" id="GO:0006355">
    <property type="term" value="P:regulation of DNA-templated transcription"/>
    <property type="evidence" value="ECO:0007669"/>
    <property type="project" value="TreeGrafter"/>
</dbReference>
<dbReference type="PROSITE" id="PS50110">
    <property type="entry name" value="RESPONSE_REGULATORY"/>
    <property type="match status" value="1"/>
</dbReference>
<sequence>MTHTLHLLLVEDDELLAEQTAQALGRRNTHVSVAHDAATTLSLISELEQLDGAVLDQNLGQDNGLDLIIPIQQRFPHCKVLLLTGYGSIAAAVAATHRGAHNYLTKPASASEILEALQADPASLGSPLPATPPSLQRLEWEHIQRTLDAHDGNISRAAEALGIHRRTLQRRLKKRPSASQYQREKGAD</sequence>
<dbReference type="InterPro" id="IPR001789">
    <property type="entry name" value="Sig_transdc_resp-reg_receiver"/>
</dbReference>